<gene>
    <name evidence="1" type="ORF">HPB52_021329</name>
</gene>
<reference evidence="1" key="1">
    <citation type="journal article" date="2020" name="Cell">
        <title>Large-Scale Comparative Analyses of Tick Genomes Elucidate Their Genetic Diversity and Vector Capacities.</title>
        <authorList>
            <consortium name="Tick Genome and Microbiome Consortium (TIGMIC)"/>
            <person name="Jia N."/>
            <person name="Wang J."/>
            <person name="Shi W."/>
            <person name="Du L."/>
            <person name="Sun Y."/>
            <person name="Zhan W."/>
            <person name="Jiang J.F."/>
            <person name="Wang Q."/>
            <person name="Zhang B."/>
            <person name="Ji P."/>
            <person name="Bell-Sakyi L."/>
            <person name="Cui X.M."/>
            <person name="Yuan T.T."/>
            <person name="Jiang B.G."/>
            <person name="Yang W.F."/>
            <person name="Lam T.T."/>
            <person name="Chang Q.C."/>
            <person name="Ding S.J."/>
            <person name="Wang X.J."/>
            <person name="Zhu J.G."/>
            <person name="Ruan X.D."/>
            <person name="Zhao L."/>
            <person name="Wei J.T."/>
            <person name="Ye R.Z."/>
            <person name="Que T.C."/>
            <person name="Du C.H."/>
            <person name="Zhou Y.H."/>
            <person name="Cheng J.X."/>
            <person name="Dai P.F."/>
            <person name="Guo W.B."/>
            <person name="Han X.H."/>
            <person name="Huang E.J."/>
            <person name="Li L.F."/>
            <person name="Wei W."/>
            <person name="Gao Y.C."/>
            <person name="Liu J.Z."/>
            <person name="Shao H.Z."/>
            <person name="Wang X."/>
            <person name="Wang C.C."/>
            <person name="Yang T.C."/>
            <person name="Huo Q.B."/>
            <person name="Li W."/>
            <person name="Chen H.Y."/>
            <person name="Chen S.E."/>
            <person name="Zhou L.G."/>
            <person name="Ni X.B."/>
            <person name="Tian J.H."/>
            <person name="Sheng Y."/>
            <person name="Liu T."/>
            <person name="Pan Y.S."/>
            <person name="Xia L.Y."/>
            <person name="Li J."/>
            <person name="Zhao F."/>
            <person name="Cao W.C."/>
        </authorList>
    </citation>
    <scope>NUCLEOTIDE SEQUENCE</scope>
    <source>
        <strain evidence="1">Rsan-2018</strain>
    </source>
</reference>
<accession>A0A9D4SN93</accession>
<keyword evidence="2" id="KW-1185">Reference proteome</keyword>
<proteinExistence type="predicted"/>
<dbReference type="AlphaFoldDB" id="A0A9D4SN93"/>
<evidence type="ECO:0000313" key="2">
    <source>
        <dbReference type="Proteomes" id="UP000821837"/>
    </source>
</evidence>
<dbReference type="Proteomes" id="UP000821837">
    <property type="component" value="Unassembled WGS sequence"/>
</dbReference>
<reference evidence="1" key="2">
    <citation type="submission" date="2021-09" db="EMBL/GenBank/DDBJ databases">
        <authorList>
            <person name="Jia N."/>
            <person name="Wang J."/>
            <person name="Shi W."/>
            <person name="Du L."/>
            <person name="Sun Y."/>
            <person name="Zhan W."/>
            <person name="Jiang J."/>
            <person name="Wang Q."/>
            <person name="Zhang B."/>
            <person name="Ji P."/>
            <person name="Sakyi L.B."/>
            <person name="Cui X."/>
            <person name="Yuan T."/>
            <person name="Jiang B."/>
            <person name="Yang W."/>
            <person name="Lam T.T.-Y."/>
            <person name="Chang Q."/>
            <person name="Ding S."/>
            <person name="Wang X."/>
            <person name="Zhu J."/>
            <person name="Ruan X."/>
            <person name="Zhao L."/>
            <person name="Wei J."/>
            <person name="Que T."/>
            <person name="Du C."/>
            <person name="Cheng J."/>
            <person name="Dai P."/>
            <person name="Han X."/>
            <person name="Huang E."/>
            <person name="Gao Y."/>
            <person name="Liu J."/>
            <person name="Shao H."/>
            <person name="Ye R."/>
            <person name="Li L."/>
            <person name="Wei W."/>
            <person name="Wang X."/>
            <person name="Wang C."/>
            <person name="Huo Q."/>
            <person name="Li W."/>
            <person name="Guo W."/>
            <person name="Chen H."/>
            <person name="Chen S."/>
            <person name="Zhou L."/>
            <person name="Zhou L."/>
            <person name="Ni X."/>
            <person name="Tian J."/>
            <person name="Zhou Y."/>
            <person name="Sheng Y."/>
            <person name="Liu T."/>
            <person name="Pan Y."/>
            <person name="Xia L."/>
            <person name="Li J."/>
            <person name="Zhao F."/>
            <person name="Cao W."/>
        </authorList>
    </citation>
    <scope>NUCLEOTIDE SEQUENCE</scope>
    <source>
        <strain evidence="1">Rsan-2018</strain>
        <tissue evidence="1">Larvae</tissue>
    </source>
</reference>
<dbReference type="EMBL" id="JABSTV010001255">
    <property type="protein sequence ID" value="KAH7936288.1"/>
    <property type="molecule type" value="Genomic_DNA"/>
</dbReference>
<sequence>MMMYGFMSWVAPIAETREPIISSSCNQTVMERAKNKRASGRCECTRTAVREVRRSRQDYLAGRLAHRYNPGHVATLPPAEWTAQPPLDDRSRRAGAGFLNLPLPRCSGRAGVGFPGVMSVLKGHNSLPPEHVCRRLQFVAEPLEFDAATMHLATSSPQVTALQQRRLCYIKVPTSHQRRPRRLPRRHEL</sequence>
<protein>
    <submittedName>
        <fullName evidence="1">Uncharacterized protein</fullName>
    </submittedName>
</protein>
<comment type="caution">
    <text evidence="1">The sequence shown here is derived from an EMBL/GenBank/DDBJ whole genome shotgun (WGS) entry which is preliminary data.</text>
</comment>
<evidence type="ECO:0000313" key="1">
    <source>
        <dbReference type="EMBL" id="KAH7936288.1"/>
    </source>
</evidence>
<name>A0A9D4SN93_RHISA</name>
<organism evidence="1 2">
    <name type="scientific">Rhipicephalus sanguineus</name>
    <name type="common">Brown dog tick</name>
    <name type="synonym">Ixodes sanguineus</name>
    <dbReference type="NCBI Taxonomy" id="34632"/>
    <lineage>
        <taxon>Eukaryota</taxon>
        <taxon>Metazoa</taxon>
        <taxon>Ecdysozoa</taxon>
        <taxon>Arthropoda</taxon>
        <taxon>Chelicerata</taxon>
        <taxon>Arachnida</taxon>
        <taxon>Acari</taxon>
        <taxon>Parasitiformes</taxon>
        <taxon>Ixodida</taxon>
        <taxon>Ixodoidea</taxon>
        <taxon>Ixodidae</taxon>
        <taxon>Rhipicephalinae</taxon>
        <taxon>Rhipicephalus</taxon>
        <taxon>Rhipicephalus</taxon>
    </lineage>
</organism>